<dbReference type="RefSeq" id="WP_176011139.1">
    <property type="nucleotide sequence ID" value="NZ_CP041372.2"/>
</dbReference>
<dbReference type="InterPro" id="IPR030489">
    <property type="entry name" value="TR_Rrf2-type_CS"/>
</dbReference>
<dbReference type="CDD" id="cd00090">
    <property type="entry name" value="HTH_ARSR"/>
    <property type="match status" value="1"/>
</dbReference>
<dbReference type="GO" id="GO:0005829">
    <property type="term" value="C:cytosol"/>
    <property type="evidence" value="ECO:0007669"/>
    <property type="project" value="TreeGrafter"/>
</dbReference>
<evidence type="ECO:0000313" key="3">
    <source>
        <dbReference type="Proteomes" id="UP000318138"/>
    </source>
</evidence>
<sequence>MVKYSKATNYALHTMVFLSAAETKKATGVEELAKRQELSPSYLSKILTKLVKAGLIESSPGANGGYLLKKSADDISFLDVIEAIEGASSMFSCSMSHEHSGHSRGCLIAEVMTSAEDKMKQHLEEKKISHVTPKMREHLKK</sequence>
<dbReference type="PANTHER" id="PTHR33221:SF9">
    <property type="entry name" value="RRF2 FAMILY PROTEIN"/>
    <property type="match status" value="1"/>
</dbReference>
<name>A0A859FK48_9BACI</name>
<dbReference type="Gene3D" id="1.10.10.10">
    <property type="entry name" value="Winged helix-like DNA-binding domain superfamily/Winged helix DNA-binding domain"/>
    <property type="match status" value="1"/>
</dbReference>
<proteinExistence type="predicted"/>
<evidence type="ECO:0000313" key="2">
    <source>
        <dbReference type="EMBL" id="QKS73173.1"/>
    </source>
</evidence>
<dbReference type="InterPro" id="IPR000944">
    <property type="entry name" value="Tscrpt_reg_Rrf2"/>
</dbReference>
<dbReference type="GO" id="GO:0003677">
    <property type="term" value="F:DNA binding"/>
    <property type="evidence" value="ECO:0007669"/>
    <property type="project" value="UniProtKB-KW"/>
</dbReference>
<dbReference type="AlphaFoldDB" id="A0A859FK48"/>
<keyword evidence="1" id="KW-0238">DNA-binding</keyword>
<protein>
    <submittedName>
        <fullName evidence="2">Rrf2 family transcriptional regulator</fullName>
    </submittedName>
</protein>
<evidence type="ECO:0000256" key="1">
    <source>
        <dbReference type="ARBA" id="ARBA00023125"/>
    </source>
</evidence>
<accession>A0A859FK48</accession>
<dbReference type="GO" id="GO:0003700">
    <property type="term" value="F:DNA-binding transcription factor activity"/>
    <property type="evidence" value="ECO:0007669"/>
    <property type="project" value="TreeGrafter"/>
</dbReference>
<dbReference type="EMBL" id="CP041372">
    <property type="protein sequence ID" value="QKS73173.1"/>
    <property type="molecule type" value="Genomic_DNA"/>
</dbReference>
<dbReference type="InterPro" id="IPR036388">
    <property type="entry name" value="WH-like_DNA-bd_sf"/>
</dbReference>
<dbReference type="InterPro" id="IPR036390">
    <property type="entry name" value="WH_DNA-bd_sf"/>
</dbReference>
<keyword evidence="3" id="KW-1185">Reference proteome</keyword>
<dbReference type="NCBIfam" id="TIGR00738">
    <property type="entry name" value="rrf2_super"/>
    <property type="match status" value="1"/>
</dbReference>
<dbReference type="PROSITE" id="PS01332">
    <property type="entry name" value="HTH_RRF2_1"/>
    <property type="match status" value="1"/>
</dbReference>
<organism evidence="2 3">
    <name type="scientific">Paenalkalicoccus suaedae</name>
    <dbReference type="NCBI Taxonomy" id="2592382"/>
    <lineage>
        <taxon>Bacteria</taxon>
        <taxon>Bacillati</taxon>
        <taxon>Bacillota</taxon>
        <taxon>Bacilli</taxon>
        <taxon>Bacillales</taxon>
        <taxon>Bacillaceae</taxon>
        <taxon>Paenalkalicoccus</taxon>
    </lineage>
</organism>
<dbReference type="Proteomes" id="UP000318138">
    <property type="component" value="Chromosome"/>
</dbReference>
<dbReference type="Pfam" id="PF02082">
    <property type="entry name" value="Rrf2"/>
    <property type="match status" value="1"/>
</dbReference>
<gene>
    <name evidence="2" type="ORF">FLK61_26675</name>
</gene>
<reference evidence="3" key="1">
    <citation type="submission" date="2019-07" db="EMBL/GenBank/DDBJ databases">
        <title>Bacillus alkalisoli sp. nov. isolated from saline soil.</title>
        <authorList>
            <person name="Sun J.-Q."/>
            <person name="Xu L."/>
        </authorList>
    </citation>
    <scope>NUCLEOTIDE SEQUENCE [LARGE SCALE GENOMIC DNA]</scope>
    <source>
        <strain evidence="3">M4U3P1</strain>
    </source>
</reference>
<dbReference type="SUPFAM" id="SSF46785">
    <property type="entry name" value="Winged helix' DNA-binding domain"/>
    <property type="match status" value="1"/>
</dbReference>
<dbReference type="PANTHER" id="PTHR33221">
    <property type="entry name" value="WINGED HELIX-TURN-HELIX TRANSCRIPTIONAL REGULATOR, RRF2 FAMILY"/>
    <property type="match status" value="1"/>
</dbReference>
<dbReference type="PROSITE" id="PS51197">
    <property type="entry name" value="HTH_RRF2_2"/>
    <property type="match status" value="1"/>
</dbReference>
<dbReference type="KEGG" id="psua:FLK61_26675"/>
<dbReference type="InterPro" id="IPR011991">
    <property type="entry name" value="ArsR-like_HTH"/>
</dbReference>